<accession>A0A2B4RPX6</accession>
<dbReference type="Gene3D" id="3.60.20.30">
    <property type="entry name" value="(Glycosyl)asparaginase"/>
    <property type="match status" value="1"/>
</dbReference>
<protein>
    <submittedName>
        <fullName evidence="5">N(4)-(Beta-N-acetylglucosaminyl)-L-asparaginase</fullName>
    </submittedName>
</protein>
<feature type="binding site" evidence="3">
    <location>
        <begin position="179"/>
        <end position="182"/>
    </location>
    <ligand>
        <name>substrate</name>
    </ligand>
</feature>
<dbReference type="InterPro" id="IPR029055">
    <property type="entry name" value="Ntn_hydrolases_N"/>
</dbReference>
<dbReference type="CDD" id="cd04513">
    <property type="entry name" value="Glycosylasparaginase"/>
    <property type="match status" value="1"/>
</dbReference>
<dbReference type="GO" id="GO:0003948">
    <property type="term" value="F:N4-(beta-N-acetylglucosaminyl)-L-asparaginase activity"/>
    <property type="evidence" value="ECO:0007669"/>
    <property type="project" value="TreeGrafter"/>
</dbReference>
<proteinExistence type="inferred from homology"/>
<dbReference type="Pfam" id="PF01112">
    <property type="entry name" value="Asparaginase_2"/>
    <property type="match status" value="1"/>
</dbReference>
<comment type="similarity">
    <text evidence="1">Belongs to the Ntn-hydrolase family.</text>
</comment>
<dbReference type="SUPFAM" id="SSF56235">
    <property type="entry name" value="N-terminal nucleophile aminohydrolases (Ntn hydrolases)"/>
    <property type="match status" value="1"/>
</dbReference>
<sequence>MAVVVGTWPFSLEAVKLTSKKLQEGKGCIDALESGINLIEDDPDTGLYFVGRGGLPNSKGILECDAAVMDGNTCRFGAVAALQGIGTAFSVARCVMEKSPHSMLVGGGAQEFAHIHGFPVESNSALQTQQSKEAFKKYLEKADEERGGHDTIGILAMDSKCHIVAGVSTSGFAFKHPGRVGDSPLPGSGLYADDEIGAAAATGDGDNMMRFCPAFHVVQLMKQGHSPQESCELVVKEAQQKAKTTTKPFEMALIAINRKGDFGAAGTVTSFKDERHDTSYTGFPFVVWTEEMSAPEIRVQPPVYL</sequence>
<evidence type="ECO:0000256" key="3">
    <source>
        <dbReference type="PIRSR" id="PIRSR600246-2"/>
    </source>
</evidence>
<dbReference type="Proteomes" id="UP000225706">
    <property type="component" value="Unassembled WGS sequence"/>
</dbReference>
<keyword evidence="6" id="KW-1185">Reference proteome</keyword>
<dbReference type="OrthoDB" id="2262349at2759"/>
<dbReference type="AlphaFoldDB" id="A0A2B4RPX6"/>
<feature type="site" description="Cleavage; by autolysis" evidence="4">
    <location>
        <begin position="150"/>
        <end position="151"/>
    </location>
</feature>
<dbReference type="STRING" id="50429.A0A2B4RPX6"/>
<dbReference type="EMBL" id="LSMT01000417">
    <property type="protein sequence ID" value="PFX18315.1"/>
    <property type="molecule type" value="Genomic_DNA"/>
</dbReference>
<gene>
    <name evidence="5" type="ORF">AWC38_SpisGene17320</name>
</gene>
<reference evidence="6" key="1">
    <citation type="journal article" date="2017" name="bioRxiv">
        <title>Comparative analysis of the genomes of Stylophora pistillata and Acropora digitifera provides evidence for extensive differences between species of corals.</title>
        <authorList>
            <person name="Voolstra C.R."/>
            <person name="Li Y."/>
            <person name="Liew Y.J."/>
            <person name="Baumgarten S."/>
            <person name="Zoccola D."/>
            <person name="Flot J.-F."/>
            <person name="Tambutte S."/>
            <person name="Allemand D."/>
            <person name="Aranda M."/>
        </authorList>
    </citation>
    <scope>NUCLEOTIDE SEQUENCE [LARGE SCALE GENOMIC DNA]</scope>
</reference>
<evidence type="ECO:0000256" key="4">
    <source>
        <dbReference type="PIRSR" id="PIRSR600246-3"/>
    </source>
</evidence>
<dbReference type="PANTHER" id="PTHR10188:SF16">
    <property type="entry name" value="N(4)-(BETA-N-ACETYLGLUCOSAMINYL)-L-ASPARAGINASE-LIKE"/>
    <property type="match status" value="1"/>
</dbReference>
<evidence type="ECO:0000256" key="2">
    <source>
        <dbReference type="PIRSR" id="PIRSR600246-1"/>
    </source>
</evidence>
<evidence type="ECO:0000256" key="1">
    <source>
        <dbReference type="ARBA" id="ARBA00010872"/>
    </source>
</evidence>
<evidence type="ECO:0000313" key="6">
    <source>
        <dbReference type="Proteomes" id="UP000225706"/>
    </source>
</evidence>
<dbReference type="GO" id="GO:0005737">
    <property type="term" value="C:cytoplasm"/>
    <property type="evidence" value="ECO:0007669"/>
    <property type="project" value="TreeGrafter"/>
</dbReference>
<organism evidence="5 6">
    <name type="scientific">Stylophora pistillata</name>
    <name type="common">Smooth cauliflower coral</name>
    <dbReference type="NCBI Taxonomy" id="50429"/>
    <lineage>
        <taxon>Eukaryota</taxon>
        <taxon>Metazoa</taxon>
        <taxon>Cnidaria</taxon>
        <taxon>Anthozoa</taxon>
        <taxon>Hexacorallia</taxon>
        <taxon>Scleractinia</taxon>
        <taxon>Astrocoeniina</taxon>
        <taxon>Pocilloporidae</taxon>
        <taxon>Stylophora</taxon>
    </lineage>
</organism>
<evidence type="ECO:0000313" key="5">
    <source>
        <dbReference type="EMBL" id="PFX18315.1"/>
    </source>
</evidence>
<feature type="binding site" evidence="3">
    <location>
        <begin position="202"/>
        <end position="205"/>
    </location>
    <ligand>
        <name>substrate</name>
    </ligand>
</feature>
<comment type="caution">
    <text evidence="5">The sequence shown here is derived from an EMBL/GenBank/DDBJ whole genome shotgun (WGS) entry which is preliminary data.</text>
</comment>
<dbReference type="InterPro" id="IPR000246">
    <property type="entry name" value="Peptidase_T2"/>
</dbReference>
<name>A0A2B4RPX6_STYPI</name>
<dbReference type="FunFam" id="3.60.20.30:FF:000005">
    <property type="entry name" value="N(4)-(Beta-N-acetylglucosaminyl)-L-asparaginase"/>
    <property type="match status" value="1"/>
</dbReference>
<dbReference type="PANTHER" id="PTHR10188">
    <property type="entry name" value="L-ASPARAGINASE"/>
    <property type="match status" value="1"/>
</dbReference>
<feature type="active site" description="Nucleophile" evidence="2">
    <location>
        <position position="151"/>
    </location>
</feature>